<sequence>MSEYHYLDSYLSEILPVLGLDAETYAPYVTGYANDNSDDDGESLDELIELLRASSEVHGEDDAWDNFRKEISQRRQDYLAGENLRKELHVLEIQAATHANLQKEIELSQKNAVEIEARKQLDLDKGKPENMSEDKIALLTKYGYEDSQDDADDGGYTEAPITNRDHAAASSLQKAQKLKSAPTQTKEEARQETKKMKADKNAKKEERRKKAEKRERQR</sequence>
<evidence type="ECO:0000313" key="2">
    <source>
        <dbReference type="EMBL" id="KAL3804751.1"/>
    </source>
</evidence>
<feature type="region of interest" description="Disordered" evidence="1">
    <location>
        <begin position="145"/>
        <end position="218"/>
    </location>
</feature>
<gene>
    <name evidence="2" type="ORF">ACHAW5_007984</name>
</gene>
<dbReference type="EMBL" id="JALLAZ020000071">
    <property type="protein sequence ID" value="KAL3804751.1"/>
    <property type="molecule type" value="Genomic_DNA"/>
</dbReference>
<comment type="caution">
    <text evidence="2">The sequence shown here is derived from an EMBL/GenBank/DDBJ whole genome shotgun (WGS) entry which is preliminary data.</text>
</comment>
<proteinExistence type="predicted"/>
<reference evidence="2 3" key="1">
    <citation type="submission" date="2024-10" db="EMBL/GenBank/DDBJ databases">
        <title>Updated reference genomes for cyclostephanoid diatoms.</title>
        <authorList>
            <person name="Roberts W.R."/>
            <person name="Alverson A.J."/>
        </authorList>
    </citation>
    <scope>NUCLEOTIDE SEQUENCE [LARGE SCALE GENOMIC DNA]</scope>
    <source>
        <strain evidence="2 3">AJA276-08</strain>
    </source>
</reference>
<organism evidence="2 3">
    <name type="scientific">Stephanodiscus triporus</name>
    <dbReference type="NCBI Taxonomy" id="2934178"/>
    <lineage>
        <taxon>Eukaryota</taxon>
        <taxon>Sar</taxon>
        <taxon>Stramenopiles</taxon>
        <taxon>Ochrophyta</taxon>
        <taxon>Bacillariophyta</taxon>
        <taxon>Coscinodiscophyceae</taxon>
        <taxon>Thalassiosirophycidae</taxon>
        <taxon>Stephanodiscales</taxon>
        <taxon>Stephanodiscaceae</taxon>
        <taxon>Stephanodiscus</taxon>
    </lineage>
</organism>
<evidence type="ECO:0000313" key="3">
    <source>
        <dbReference type="Proteomes" id="UP001530315"/>
    </source>
</evidence>
<feature type="compositionally biased region" description="Acidic residues" evidence="1">
    <location>
        <begin position="146"/>
        <end position="155"/>
    </location>
</feature>
<keyword evidence="3" id="KW-1185">Reference proteome</keyword>
<dbReference type="Proteomes" id="UP001530315">
    <property type="component" value="Unassembled WGS sequence"/>
</dbReference>
<dbReference type="AlphaFoldDB" id="A0ABD3QYF7"/>
<evidence type="ECO:0000256" key="1">
    <source>
        <dbReference type="SAM" id="MobiDB-lite"/>
    </source>
</evidence>
<evidence type="ECO:0008006" key="4">
    <source>
        <dbReference type="Google" id="ProtNLM"/>
    </source>
</evidence>
<protein>
    <recommendedName>
        <fullName evidence="4">Coiled-coil domain-containing protein 43</fullName>
    </recommendedName>
</protein>
<name>A0ABD3QYF7_9STRA</name>
<feature type="compositionally biased region" description="Basic and acidic residues" evidence="1">
    <location>
        <begin position="185"/>
        <end position="218"/>
    </location>
</feature>
<accession>A0ABD3QYF7</accession>